<evidence type="ECO:0000256" key="2">
    <source>
        <dbReference type="ARBA" id="ARBA00009773"/>
    </source>
</evidence>
<dbReference type="PANTHER" id="PTHR21716:SF53">
    <property type="entry name" value="PERMEASE PERM-RELATED"/>
    <property type="match status" value="1"/>
</dbReference>
<keyword evidence="3" id="KW-0813">Transport</keyword>
<keyword evidence="7 8" id="KW-0472">Membrane</keyword>
<gene>
    <name evidence="9" type="ORF">NCTC10638_03064</name>
</gene>
<dbReference type="GO" id="GO:0005886">
    <property type="term" value="C:plasma membrane"/>
    <property type="evidence" value="ECO:0007669"/>
    <property type="project" value="UniProtKB-SubCell"/>
</dbReference>
<dbReference type="EMBL" id="UGPN01000002">
    <property type="protein sequence ID" value="STY63892.1"/>
    <property type="molecule type" value="Genomic_DNA"/>
</dbReference>
<evidence type="ECO:0000256" key="3">
    <source>
        <dbReference type="ARBA" id="ARBA00022448"/>
    </source>
</evidence>
<proteinExistence type="inferred from homology"/>
<dbReference type="PANTHER" id="PTHR21716">
    <property type="entry name" value="TRANSMEMBRANE PROTEIN"/>
    <property type="match status" value="1"/>
</dbReference>
<protein>
    <submittedName>
        <fullName evidence="9">Sporulation integral membrane protein YtvI</fullName>
    </submittedName>
</protein>
<organism evidence="9 10">
    <name type="scientific">Mannheimia haemolytica</name>
    <name type="common">Pasteurella haemolytica</name>
    <dbReference type="NCBI Taxonomy" id="75985"/>
    <lineage>
        <taxon>Bacteria</taxon>
        <taxon>Pseudomonadati</taxon>
        <taxon>Pseudomonadota</taxon>
        <taxon>Gammaproteobacteria</taxon>
        <taxon>Pasteurellales</taxon>
        <taxon>Pasteurellaceae</taxon>
        <taxon>Mannheimia</taxon>
    </lineage>
</organism>
<evidence type="ECO:0000256" key="6">
    <source>
        <dbReference type="ARBA" id="ARBA00022989"/>
    </source>
</evidence>
<name>A0A378N628_MANHA</name>
<sequence>MVFFLLKDKIVLMRSFSKVLPQNRRLATRVWFEMQQQIANYIRGKFLEILIVGVVTYIIFLFFDLRYPLLLSVAVGISVLVPYIGAVLVSIPVMLIALFQFGLSPDSTI</sequence>
<accession>A0A378N628</accession>
<comment type="subcellular location">
    <subcellularLocation>
        <location evidence="1">Cell membrane</location>
        <topology evidence="1">Multi-pass membrane protein</topology>
    </subcellularLocation>
</comment>
<reference evidence="9 10" key="1">
    <citation type="submission" date="2018-06" db="EMBL/GenBank/DDBJ databases">
        <authorList>
            <consortium name="Pathogen Informatics"/>
            <person name="Doyle S."/>
        </authorList>
    </citation>
    <scope>NUCLEOTIDE SEQUENCE [LARGE SCALE GENOMIC DNA]</scope>
    <source>
        <strain evidence="9 10">NCTC10638</strain>
    </source>
</reference>
<feature type="transmembrane region" description="Helical" evidence="8">
    <location>
        <begin position="46"/>
        <end position="63"/>
    </location>
</feature>
<dbReference type="Pfam" id="PF01594">
    <property type="entry name" value="AI-2E_transport"/>
    <property type="match status" value="1"/>
</dbReference>
<evidence type="ECO:0000256" key="5">
    <source>
        <dbReference type="ARBA" id="ARBA00022692"/>
    </source>
</evidence>
<dbReference type="AlphaFoldDB" id="A0A378N628"/>
<evidence type="ECO:0000256" key="8">
    <source>
        <dbReference type="SAM" id="Phobius"/>
    </source>
</evidence>
<comment type="similarity">
    <text evidence="2">Belongs to the autoinducer-2 exporter (AI-2E) (TC 2.A.86) family.</text>
</comment>
<keyword evidence="4" id="KW-1003">Cell membrane</keyword>
<evidence type="ECO:0000313" key="9">
    <source>
        <dbReference type="EMBL" id="STY63892.1"/>
    </source>
</evidence>
<evidence type="ECO:0000256" key="4">
    <source>
        <dbReference type="ARBA" id="ARBA00022475"/>
    </source>
</evidence>
<evidence type="ECO:0000256" key="1">
    <source>
        <dbReference type="ARBA" id="ARBA00004651"/>
    </source>
</evidence>
<dbReference type="Proteomes" id="UP000254802">
    <property type="component" value="Unassembled WGS sequence"/>
</dbReference>
<dbReference type="InterPro" id="IPR002549">
    <property type="entry name" value="AI-2E-like"/>
</dbReference>
<keyword evidence="6 8" id="KW-1133">Transmembrane helix</keyword>
<dbReference type="GO" id="GO:0055085">
    <property type="term" value="P:transmembrane transport"/>
    <property type="evidence" value="ECO:0007669"/>
    <property type="project" value="TreeGrafter"/>
</dbReference>
<keyword evidence="5 8" id="KW-0812">Transmembrane</keyword>
<feature type="transmembrane region" description="Helical" evidence="8">
    <location>
        <begin position="69"/>
        <end position="99"/>
    </location>
</feature>
<evidence type="ECO:0000313" key="10">
    <source>
        <dbReference type="Proteomes" id="UP000254802"/>
    </source>
</evidence>
<evidence type="ECO:0000256" key="7">
    <source>
        <dbReference type="ARBA" id="ARBA00023136"/>
    </source>
</evidence>